<organism evidence="1">
    <name type="scientific">Rhodococcus hoagii (strain 103S)</name>
    <name type="common">Rhodococcus equi</name>
    <dbReference type="NCBI Taxonomy" id="685727"/>
    <lineage>
        <taxon>Bacteria</taxon>
        <taxon>Bacillati</taxon>
        <taxon>Actinomycetota</taxon>
        <taxon>Actinomycetes</taxon>
        <taxon>Mycobacteriales</taxon>
        <taxon>Nocardiaceae</taxon>
        <taxon>Prescottella</taxon>
    </lineage>
</organism>
<evidence type="ECO:0000313" key="2">
    <source>
        <dbReference type="Proteomes" id="UP000006892"/>
    </source>
</evidence>
<dbReference type="Proteomes" id="UP001154400">
    <property type="component" value="Chromosome"/>
</dbReference>
<name>A0A3S5Y1T7_RHOH1</name>
<dbReference type="AlphaFoldDB" id="A0A3S5Y1T7"/>
<gene>
    <name evidence="1" type="ordered locus">REQ_03620</name>
</gene>
<accession>A0A3S5Y1T7</accession>
<sequence length="161" mass="17896">MQGGEPRRVSYTRRVTIPTRTRSARSYCLWVNDPVQVLRSTRHPGQLFPRGLHRSGVTEWDRPHCIIPDRSTAPRPGHPRPLVLHPLPIRIHAAPEGRIEGEGHGFHSATARLTEANWSSNVYDFVPRGTTAGADEGDELRVGLPFGDPDDIALEFFAPPG</sequence>
<dbReference type="KEGG" id="req:REQ_03620"/>
<reference evidence="1" key="1">
    <citation type="journal article" date="2010" name="PLoS Genet.">
        <title>The genome of a pathogenic rhodococcus: cooptive virulence underpinned by key gene acquisitions.</title>
        <authorList>
            <person name="Letek M."/>
            <person name="Gonzalez P."/>
            <person name="Macarthur I."/>
            <person name="Rodriguez H."/>
            <person name="Freeman T.C."/>
            <person name="Valero-Rello A."/>
            <person name="Blanco M."/>
            <person name="Buckley T."/>
            <person name="Cherevach I."/>
            <person name="Fahey R."/>
            <person name="Hapeshi A."/>
            <person name="Holdstock J."/>
            <person name="Leadon D."/>
            <person name="Navas J."/>
            <person name="Ocampo A."/>
            <person name="Quail M.A."/>
            <person name="Sanders M."/>
            <person name="Scortti M.M."/>
            <person name="Prescott J.F."/>
            <person name="Fogarty U."/>
            <person name="Meijer W.G."/>
            <person name="Parkhill J."/>
            <person name="Bentley S.D."/>
            <person name="Vazquez-Boland J.A."/>
        </authorList>
    </citation>
    <scope>NUCLEOTIDE SEQUENCE [LARGE SCALE GENOMIC DNA]</scope>
    <source>
        <strain evidence="1 2">103S</strain>
    </source>
</reference>
<evidence type="ECO:0000313" key="1">
    <source>
        <dbReference type="EMBL" id="CBH46501.1"/>
    </source>
</evidence>
<proteinExistence type="predicted"/>
<dbReference type="EMBL" id="FN563149">
    <property type="protein sequence ID" value="CBH46501.1"/>
    <property type="molecule type" value="Genomic_DNA"/>
</dbReference>
<protein>
    <submittedName>
        <fullName evidence="1">Uncharacterized protein</fullName>
    </submittedName>
</protein>